<dbReference type="SMART" id="SM00914">
    <property type="entry name" value="IDEAL"/>
    <property type="match status" value="1"/>
</dbReference>
<comment type="caution">
    <text evidence="3">The sequence shown here is derived from an EMBL/GenBank/DDBJ whole genome shotgun (WGS) entry which is preliminary data.</text>
</comment>
<dbReference type="InterPro" id="IPR014963">
    <property type="entry name" value="UPF0302_N"/>
</dbReference>
<sequence length="184" mass="21854">MTRWVSYSEKRQFLTTFLHNHRLKHPDARFVLKYLLQHPHLLENVQFTETEQKQARWLIISTAMAEEEGLVFYRRGQKSTSLASIMGDLALHPNEPLYLTLHFPGKARNFSYLRLIDHQAFENVRRHERHEKMAKAAEQVLDEALKRHELSVLKMQIDQALDRKDMALFQQLTEQLKKYEGQNS</sequence>
<reference evidence="3 4" key="2">
    <citation type="submission" date="2018-10" db="EMBL/GenBank/DDBJ databases">
        <title>Geobacillus stearothermophilus in processing lines of powdered infant formula.</title>
        <authorList>
            <person name="Rhee M.S."/>
            <person name="Choi I.-G."/>
            <person name="Cho T.J."/>
            <person name="Park B."/>
        </authorList>
    </citation>
    <scope>NUCLEOTIDE SEQUENCE [LARGE SCALE GENOMIC DNA]</scope>
    <source>
        <strain evidence="3 4">FHS-PPGT130</strain>
    </source>
</reference>
<dbReference type="InterPro" id="IPR011188">
    <property type="entry name" value="UPF0302"/>
</dbReference>
<organism evidence="3 4">
    <name type="scientific">Geobacillus stearothermophilus</name>
    <name type="common">Bacillus stearothermophilus</name>
    <dbReference type="NCBI Taxonomy" id="1422"/>
    <lineage>
        <taxon>Bacteria</taxon>
        <taxon>Bacillati</taxon>
        <taxon>Bacillota</taxon>
        <taxon>Bacilli</taxon>
        <taxon>Bacillales</taxon>
        <taxon>Anoxybacillaceae</taxon>
        <taxon>Geobacillus</taxon>
    </lineage>
</organism>
<reference evidence="2 5" key="1">
    <citation type="submission" date="2016-03" db="EMBL/GenBank/DDBJ databases">
        <title>Spore heat resistance.</title>
        <authorList>
            <person name="Boekhorst J."/>
            <person name="Berendsen E.M."/>
            <person name="Wells-Bennik M.H."/>
            <person name="Kuipers O.P."/>
        </authorList>
    </citation>
    <scope>NUCLEOTIDE SEQUENCE [LARGE SCALE GENOMIC DNA]</scope>
    <source>
        <strain evidence="2 5">GS8</strain>
    </source>
</reference>
<dbReference type="AlphaFoldDB" id="A0A0K9HEW5"/>
<dbReference type="InterPro" id="IPR038091">
    <property type="entry name" value="UPF0302_N_sf"/>
</dbReference>
<proteinExistence type="predicted"/>
<evidence type="ECO:0000313" key="2">
    <source>
        <dbReference type="EMBL" id="KAF6511331.1"/>
    </source>
</evidence>
<evidence type="ECO:0000259" key="1">
    <source>
        <dbReference type="SMART" id="SM00914"/>
    </source>
</evidence>
<dbReference type="OrthoDB" id="2918735at2"/>
<keyword evidence="5" id="KW-1185">Reference proteome</keyword>
<dbReference type="InterPro" id="IPR014957">
    <property type="entry name" value="IDEAL_dom"/>
</dbReference>
<protein>
    <submittedName>
        <fullName evidence="3">YpiB family protein</fullName>
    </submittedName>
</protein>
<dbReference type="Proteomes" id="UP000266922">
    <property type="component" value="Unassembled WGS sequence"/>
</dbReference>
<evidence type="ECO:0000313" key="3">
    <source>
        <dbReference type="EMBL" id="RLQ14549.1"/>
    </source>
</evidence>
<dbReference type="Gene3D" id="4.10.810.10">
    <property type="entry name" value="Virus Scaffolding Protein, Chain A"/>
    <property type="match status" value="1"/>
</dbReference>
<dbReference type="Gene3D" id="3.40.1530.30">
    <property type="entry name" value="Uncharacterised family UPF0302, N-terminal domain"/>
    <property type="match status" value="1"/>
</dbReference>
<evidence type="ECO:0000313" key="4">
    <source>
        <dbReference type="Proteomes" id="UP000266922"/>
    </source>
</evidence>
<dbReference type="EMBL" id="LUCS01000018">
    <property type="protein sequence ID" value="KAF6511331.1"/>
    <property type="molecule type" value="Genomic_DNA"/>
</dbReference>
<evidence type="ECO:0000313" key="5">
    <source>
        <dbReference type="Proteomes" id="UP000773850"/>
    </source>
</evidence>
<dbReference type="RefSeq" id="WP_033017384.1">
    <property type="nucleotide sequence ID" value="NZ_CBCSGJ010000042.1"/>
</dbReference>
<dbReference type="InterPro" id="IPR027393">
    <property type="entry name" value="Virus_scaffolding_prot_C"/>
</dbReference>
<dbReference type="EMBL" id="RCTJ01000010">
    <property type="protein sequence ID" value="RLQ14549.1"/>
    <property type="molecule type" value="Genomic_DNA"/>
</dbReference>
<dbReference type="PIRSF" id="PIRSF007165">
    <property type="entry name" value="UCP007165"/>
    <property type="match status" value="1"/>
</dbReference>
<name>A0A0K9HEW5_GEOSE</name>
<dbReference type="Proteomes" id="UP000773850">
    <property type="component" value="Unassembled WGS sequence"/>
</dbReference>
<accession>A0A0K9HEW5</accession>
<dbReference type="Pfam" id="PF08858">
    <property type="entry name" value="IDEAL"/>
    <property type="match status" value="1"/>
</dbReference>
<gene>
    <name evidence="3" type="ORF">D9548_04860</name>
    <name evidence="2" type="ORF">GS8_907</name>
</gene>
<dbReference type="Pfam" id="PF08864">
    <property type="entry name" value="UPF0302"/>
    <property type="match status" value="1"/>
</dbReference>
<feature type="domain" description="IDEAL" evidence="1">
    <location>
        <begin position="140"/>
        <end position="176"/>
    </location>
</feature>
<dbReference type="NCBIfam" id="NF002836">
    <property type="entry name" value="PRK03057.1"/>
    <property type="match status" value="1"/>
</dbReference>